<dbReference type="STRING" id="1286106.MPL1_01453"/>
<dbReference type="AlphaFoldDB" id="M7PUK1"/>
<comment type="caution">
    <text evidence="1">The sequence shown here is derived from an EMBL/GenBank/DDBJ whole genome shotgun (WGS) entry which is preliminary data.</text>
</comment>
<sequence>MAYVKRDSTGKILQIFDSPQADANEFLSLNSSELIAFLGESAQSDSARTILSSSDAAMIRVLEDLIETLIDKGVILFTDLPAAAQQKLTQRQHVRSRLQALENLMDEEQDLF</sequence>
<evidence type="ECO:0000313" key="2">
    <source>
        <dbReference type="Proteomes" id="UP000012019"/>
    </source>
</evidence>
<dbReference type="EMBL" id="APHR01000006">
    <property type="protein sequence ID" value="EMR14139.1"/>
    <property type="molecule type" value="Genomic_DNA"/>
</dbReference>
<dbReference type="eggNOG" id="ENOG5032ZRD">
    <property type="taxonomic scope" value="Bacteria"/>
</dbReference>
<dbReference type="Proteomes" id="UP000012019">
    <property type="component" value="Unassembled WGS sequence"/>
</dbReference>
<reference evidence="1 2" key="1">
    <citation type="journal article" date="2013" name="Genome Announc.">
        <title>Draft Genome Sequence of Methylophaga lonarensis MPLT, a Haloalkaliphilic (Non-Methane-Utilizing) Methylotroph.</title>
        <authorList>
            <person name="Shetty S.A."/>
            <person name="Marathe N.P."/>
            <person name="Munot H."/>
            <person name="Antony C.P."/>
            <person name="Dhotre D.P."/>
            <person name="Murrell J.C."/>
            <person name="Shouche Y.S."/>
        </authorList>
    </citation>
    <scope>NUCLEOTIDE SEQUENCE [LARGE SCALE GENOMIC DNA]</scope>
    <source>
        <strain evidence="1 2">MPL</strain>
    </source>
</reference>
<proteinExistence type="predicted"/>
<keyword evidence="2" id="KW-1185">Reference proteome</keyword>
<name>M7PUK1_9GAMM</name>
<dbReference type="OrthoDB" id="8527830at2"/>
<dbReference type="RefSeq" id="WP_009725345.1">
    <property type="nucleotide sequence ID" value="NZ_APHR01000006.1"/>
</dbReference>
<organism evidence="1 2">
    <name type="scientific">Methylophaga lonarensis MPL</name>
    <dbReference type="NCBI Taxonomy" id="1286106"/>
    <lineage>
        <taxon>Bacteria</taxon>
        <taxon>Pseudomonadati</taxon>
        <taxon>Pseudomonadota</taxon>
        <taxon>Gammaproteobacteria</taxon>
        <taxon>Thiotrichales</taxon>
        <taxon>Piscirickettsiaceae</taxon>
        <taxon>Methylophaga</taxon>
    </lineage>
</organism>
<protein>
    <recommendedName>
        <fullName evidence="3">Tryptophan synthase subunit beta like protein</fullName>
    </recommendedName>
</protein>
<evidence type="ECO:0008006" key="3">
    <source>
        <dbReference type="Google" id="ProtNLM"/>
    </source>
</evidence>
<accession>M7PUK1</accession>
<gene>
    <name evidence="1" type="ORF">MPL1_01453</name>
</gene>
<dbReference type="PATRIC" id="fig|1286106.3.peg.294"/>
<evidence type="ECO:0000313" key="1">
    <source>
        <dbReference type="EMBL" id="EMR14139.1"/>
    </source>
</evidence>